<dbReference type="PROSITE" id="PS50096">
    <property type="entry name" value="IQ"/>
    <property type="match status" value="1"/>
</dbReference>
<feature type="compositionally biased region" description="Acidic residues" evidence="2">
    <location>
        <begin position="695"/>
        <end position="704"/>
    </location>
</feature>
<dbReference type="EMBL" id="CAJOBR010001219">
    <property type="protein sequence ID" value="CAF4588987.1"/>
    <property type="molecule type" value="Genomic_DNA"/>
</dbReference>
<dbReference type="InterPro" id="IPR000048">
    <property type="entry name" value="IQ_motif_EF-hand-BS"/>
</dbReference>
<feature type="coiled-coil region" evidence="1">
    <location>
        <begin position="105"/>
        <end position="146"/>
    </location>
</feature>
<feature type="region of interest" description="Disordered" evidence="2">
    <location>
        <begin position="445"/>
        <end position="501"/>
    </location>
</feature>
<feature type="compositionally biased region" description="Polar residues" evidence="2">
    <location>
        <begin position="552"/>
        <end position="565"/>
    </location>
</feature>
<dbReference type="Proteomes" id="UP000663872">
    <property type="component" value="Unassembled WGS sequence"/>
</dbReference>
<feature type="coiled-coil region" evidence="1">
    <location>
        <begin position="181"/>
        <end position="208"/>
    </location>
</feature>
<evidence type="ECO:0000313" key="6">
    <source>
        <dbReference type="Proteomes" id="UP000663825"/>
    </source>
</evidence>
<feature type="region of interest" description="Disordered" evidence="2">
    <location>
        <begin position="516"/>
        <end position="704"/>
    </location>
</feature>
<evidence type="ECO:0000313" key="4">
    <source>
        <dbReference type="EMBL" id="CAF3376911.1"/>
    </source>
</evidence>
<comment type="caution">
    <text evidence="4">The sequence shown here is derived from an EMBL/GenBank/DDBJ whole genome shotgun (WGS) entry which is preliminary data.</text>
</comment>
<evidence type="ECO:0000256" key="1">
    <source>
        <dbReference type="SAM" id="Coils"/>
    </source>
</evidence>
<dbReference type="OrthoDB" id="2136082at2759"/>
<dbReference type="Proteomes" id="UP000663825">
    <property type="component" value="Unassembled WGS sequence"/>
</dbReference>
<feature type="region of interest" description="Disordered" evidence="2">
    <location>
        <begin position="156"/>
        <end position="178"/>
    </location>
</feature>
<dbReference type="Proteomes" id="UP000663848">
    <property type="component" value="Unassembled WGS sequence"/>
</dbReference>
<accession>A0A817YD00</accession>
<feature type="compositionally biased region" description="Polar residues" evidence="2">
    <location>
        <begin position="653"/>
        <end position="663"/>
    </location>
</feature>
<feature type="region of interest" description="Disordered" evidence="2">
    <location>
        <begin position="346"/>
        <end position="424"/>
    </location>
</feature>
<evidence type="ECO:0000256" key="2">
    <source>
        <dbReference type="SAM" id="MobiDB-lite"/>
    </source>
</evidence>
<feature type="coiled-coil region" evidence="1">
    <location>
        <begin position="249"/>
        <end position="338"/>
    </location>
</feature>
<evidence type="ECO:0000313" key="5">
    <source>
        <dbReference type="EMBL" id="CAF4588987.1"/>
    </source>
</evidence>
<proteinExistence type="predicted"/>
<feature type="compositionally biased region" description="Low complexity" evidence="2">
    <location>
        <begin position="488"/>
        <end position="497"/>
    </location>
</feature>
<sequence>MSKGTGGTRTKSVREAYVEQLPYGQGLTGYMNRKRKPFTHLNAVDDNDLAYRSTSDYLRGYYNPNPQSEPEMISERHIPRTKTASELALKSTNRSASGNPKYKAQEDYYEEIQLLKKDMKTVKNENSILRAKIRRLEEDNVRKQKEIGAFYETNQDGDLRGALTGSSTDRSHNSSSNPNVALRLKQRIFKLELQLKEKESKLEEIQSDQKWTKSKELEIQNRALFSELDRQRFEKSHQLSQNGYSATIEEEKKQAIQKLTKERDGHKEENESLRKRVAELEQINPTRTTHSSDDSSHPELLKAMENLKQKCKNYENEIEQMNDNLLKMRRERDEYHKSFDRVTGELEELKRPKSAARSSPLLSRNNEEQIRENLNLSRRTSKEIGNRTPRSSPNVGDRLDSPLSVTPRKNASRPTTPTRKLAVPIVTSINDPSVKRFREKRAATVIQRGWRKHDKSQKDQVRAKPSVRPSPHSSFKEDNSDNERIRSRPTSASSSTANEPALRAIQAVLRGYLNRTEMDKTPNKISSPKPKPRSSVSSRKSERTDSDDNENIPISTPSKPLQLSYGNEIKRDPPSYGLKLNAKPTVPIREIQPKTQSYKNITEPTSRIRRDRSPPPNSHRPSSPGFKANLPSNREKSNLSGSSSTTIDRELPSKQQRPSSPSISRKPLSPANSDRSSSRHKSPDTSITKKPTVVDSDEDDIVAT</sequence>
<feature type="compositionally biased region" description="Polar residues" evidence="2">
    <location>
        <begin position="593"/>
        <end position="605"/>
    </location>
</feature>
<dbReference type="Pfam" id="PF00612">
    <property type="entry name" value="IQ"/>
    <property type="match status" value="1"/>
</dbReference>
<dbReference type="EMBL" id="CAJNYT010000058">
    <property type="protein sequence ID" value="CAF3320853.1"/>
    <property type="molecule type" value="Genomic_DNA"/>
</dbReference>
<name>A0A817YD00_9BILA</name>
<gene>
    <name evidence="3" type="ORF">GRG538_LOCUS2416</name>
    <name evidence="5" type="ORF">QYT958_LOCUS10770</name>
    <name evidence="4" type="ORF">TIS948_LOCUS25578</name>
</gene>
<dbReference type="AlphaFoldDB" id="A0A817YD00"/>
<feature type="compositionally biased region" description="Polar residues" evidence="2">
    <location>
        <begin position="403"/>
        <end position="418"/>
    </location>
</feature>
<reference evidence="4" key="1">
    <citation type="submission" date="2021-02" db="EMBL/GenBank/DDBJ databases">
        <authorList>
            <person name="Nowell W R."/>
        </authorList>
    </citation>
    <scope>NUCLEOTIDE SEQUENCE</scope>
</reference>
<feature type="compositionally biased region" description="Basic and acidic residues" evidence="2">
    <location>
        <begin position="474"/>
        <end position="486"/>
    </location>
</feature>
<protein>
    <submittedName>
        <fullName evidence="4">Uncharacterized protein</fullName>
    </submittedName>
</protein>
<organism evidence="4 6">
    <name type="scientific">Rotaria socialis</name>
    <dbReference type="NCBI Taxonomy" id="392032"/>
    <lineage>
        <taxon>Eukaryota</taxon>
        <taxon>Metazoa</taxon>
        <taxon>Spiralia</taxon>
        <taxon>Gnathifera</taxon>
        <taxon>Rotifera</taxon>
        <taxon>Eurotatoria</taxon>
        <taxon>Bdelloidea</taxon>
        <taxon>Philodinida</taxon>
        <taxon>Philodinidae</taxon>
        <taxon>Rotaria</taxon>
    </lineage>
</organism>
<evidence type="ECO:0000313" key="3">
    <source>
        <dbReference type="EMBL" id="CAF3320853.1"/>
    </source>
</evidence>
<keyword evidence="1" id="KW-0175">Coiled coil</keyword>
<dbReference type="EMBL" id="CAJNXB010004464">
    <property type="protein sequence ID" value="CAF3376911.1"/>
    <property type="molecule type" value="Genomic_DNA"/>
</dbReference>